<accession>A0AA35K1Z6</accession>
<protein>
    <submittedName>
        <fullName evidence="2">Uncharacterized protein</fullName>
    </submittedName>
</protein>
<feature type="compositionally biased region" description="Basic and acidic residues" evidence="1">
    <location>
        <begin position="95"/>
        <end position="113"/>
    </location>
</feature>
<keyword evidence="3" id="KW-1185">Reference proteome</keyword>
<name>A0AA35K1Z6_9SAUR</name>
<evidence type="ECO:0000313" key="3">
    <source>
        <dbReference type="Proteomes" id="UP001178461"/>
    </source>
</evidence>
<proteinExistence type="predicted"/>
<organism evidence="2 3">
    <name type="scientific">Podarcis lilfordi</name>
    <name type="common">Lilford's wall lizard</name>
    <dbReference type="NCBI Taxonomy" id="74358"/>
    <lineage>
        <taxon>Eukaryota</taxon>
        <taxon>Metazoa</taxon>
        <taxon>Chordata</taxon>
        <taxon>Craniata</taxon>
        <taxon>Vertebrata</taxon>
        <taxon>Euteleostomi</taxon>
        <taxon>Lepidosauria</taxon>
        <taxon>Squamata</taxon>
        <taxon>Bifurcata</taxon>
        <taxon>Unidentata</taxon>
        <taxon>Episquamata</taxon>
        <taxon>Laterata</taxon>
        <taxon>Lacertibaenia</taxon>
        <taxon>Lacertidae</taxon>
        <taxon>Podarcis</taxon>
    </lineage>
</organism>
<evidence type="ECO:0000256" key="1">
    <source>
        <dbReference type="SAM" id="MobiDB-lite"/>
    </source>
</evidence>
<dbReference type="Proteomes" id="UP001178461">
    <property type="component" value="Chromosome 3"/>
</dbReference>
<evidence type="ECO:0000313" key="2">
    <source>
        <dbReference type="EMBL" id="CAI5770297.1"/>
    </source>
</evidence>
<sequence length="113" mass="12013">MPVAAEKTPSPPAERVNCAKSAAAGLLRGAAPACLRFLASSRGITEPAARGVWQLRSPGIRERGSGSGVVRRGWLAGAEQGALAKGEQQQQQLRRVPDGEREGDFRSPEREHS</sequence>
<dbReference type="EMBL" id="OX395128">
    <property type="protein sequence ID" value="CAI5770297.1"/>
    <property type="molecule type" value="Genomic_DNA"/>
</dbReference>
<feature type="region of interest" description="Disordered" evidence="1">
    <location>
        <begin position="80"/>
        <end position="113"/>
    </location>
</feature>
<gene>
    <name evidence="2" type="ORF">PODLI_1B008682</name>
</gene>
<reference evidence="2" key="1">
    <citation type="submission" date="2022-12" db="EMBL/GenBank/DDBJ databases">
        <authorList>
            <person name="Alioto T."/>
            <person name="Alioto T."/>
            <person name="Gomez Garrido J."/>
        </authorList>
    </citation>
    <scope>NUCLEOTIDE SEQUENCE</scope>
</reference>
<dbReference type="AlphaFoldDB" id="A0AA35K1Z6"/>